<dbReference type="Gene3D" id="3.60.21.10">
    <property type="match status" value="1"/>
</dbReference>
<dbReference type="PANTHER" id="PTHR42850">
    <property type="entry name" value="METALLOPHOSPHOESTERASE"/>
    <property type="match status" value="1"/>
</dbReference>
<reference evidence="3 4" key="1">
    <citation type="submission" date="2023-03" db="EMBL/GenBank/DDBJ databases">
        <title>Genome sequencing of Aquirufa.</title>
        <authorList>
            <person name="Pitt A."/>
            <person name="Hahn M.W."/>
        </authorList>
    </citation>
    <scope>NUCLEOTIDE SEQUENCE [LARGE SCALE GENOMIC DNA]</scope>
    <source>
        <strain evidence="3 4">WAEICH-18A</strain>
    </source>
</reference>
<dbReference type="PANTHER" id="PTHR42850:SF2">
    <property type="entry name" value="BLL5683 PROTEIN"/>
    <property type="match status" value="1"/>
</dbReference>
<dbReference type="RefSeq" id="WP_276344337.1">
    <property type="nucleotide sequence ID" value="NZ_JARJOW010000005.1"/>
</dbReference>
<evidence type="ECO:0000313" key="3">
    <source>
        <dbReference type="EMBL" id="MDF5690831.1"/>
    </source>
</evidence>
<dbReference type="EMBL" id="JARJOW010000005">
    <property type="protein sequence ID" value="MDF5690831.1"/>
    <property type="molecule type" value="Genomic_DNA"/>
</dbReference>
<dbReference type="Proteomes" id="UP001321344">
    <property type="component" value="Unassembled WGS sequence"/>
</dbReference>
<dbReference type="PIRSF" id="PIRSF000883">
    <property type="entry name" value="Pesterase_MJ0912"/>
    <property type="match status" value="1"/>
</dbReference>
<evidence type="ECO:0000256" key="1">
    <source>
        <dbReference type="ARBA" id="ARBA00008950"/>
    </source>
</evidence>
<dbReference type="InterPro" id="IPR024654">
    <property type="entry name" value="Calcineurin-like_PHP_lpxH"/>
</dbReference>
<accession>A0ABT6BK53</accession>
<evidence type="ECO:0000259" key="2">
    <source>
        <dbReference type="Pfam" id="PF12850"/>
    </source>
</evidence>
<protein>
    <submittedName>
        <fullName evidence="3">Metallophosphoesterase family protein</fullName>
    </submittedName>
</protein>
<dbReference type="InterPro" id="IPR011152">
    <property type="entry name" value="Pesterase_MJ0912"/>
</dbReference>
<comment type="similarity">
    <text evidence="1">Belongs to the metallophosphoesterase superfamily. YfcE family.</text>
</comment>
<proteinExistence type="inferred from homology"/>
<evidence type="ECO:0000313" key="4">
    <source>
        <dbReference type="Proteomes" id="UP001321344"/>
    </source>
</evidence>
<dbReference type="InterPro" id="IPR029052">
    <property type="entry name" value="Metallo-depent_PP-like"/>
</dbReference>
<name>A0ABT6BK53_9BACT</name>
<organism evidence="3 4">
    <name type="scientific">Aquirufa aurantiipilula</name>
    <dbReference type="NCBI Taxonomy" id="2696561"/>
    <lineage>
        <taxon>Bacteria</taxon>
        <taxon>Pseudomonadati</taxon>
        <taxon>Bacteroidota</taxon>
        <taxon>Cytophagia</taxon>
        <taxon>Cytophagales</taxon>
        <taxon>Flectobacillaceae</taxon>
        <taxon>Aquirufa</taxon>
    </lineage>
</organism>
<gene>
    <name evidence="3" type="ORF">PQG43_08155</name>
</gene>
<feature type="domain" description="Calcineurin-like phosphoesterase" evidence="2">
    <location>
        <begin position="1"/>
        <end position="182"/>
    </location>
</feature>
<dbReference type="InterPro" id="IPR050126">
    <property type="entry name" value="Ap4A_hydrolase"/>
</dbReference>
<keyword evidence="4" id="KW-1185">Reference proteome</keyword>
<dbReference type="SUPFAM" id="SSF56300">
    <property type="entry name" value="Metallo-dependent phosphatases"/>
    <property type="match status" value="1"/>
</dbReference>
<sequence length="232" mass="26266">MKLAVLSDIHGNINAFEQILKKSEKEGISKFLFLGDFVGYYYWPEKVLEKLSKLDSICIQGNHERILNGLLEDKIKKEDIIEKYGSGHDLAIKKLSKKQIDFLVNLPESRFVGIDGCKFQLCHGSPTNPDQYIYPDTSLDIMNDFNVSGADFVLIGHSHYQFILKIKDSLLINVGSVGQSRSIGGLAQWAIINTNNRNVQLMSTPYETSDLIKSCIEIDPNLPYLREVLLRN</sequence>
<dbReference type="Pfam" id="PF12850">
    <property type="entry name" value="Metallophos_2"/>
    <property type="match status" value="1"/>
</dbReference>
<comment type="caution">
    <text evidence="3">The sequence shown here is derived from an EMBL/GenBank/DDBJ whole genome shotgun (WGS) entry which is preliminary data.</text>
</comment>